<reference evidence="6 7" key="1">
    <citation type="submission" date="2023-01" db="EMBL/GenBank/DDBJ databases">
        <title>Psychrosphaera sp. nov., isolated from marine algae.</title>
        <authorList>
            <person name="Bayburt H."/>
            <person name="Choi B.J."/>
            <person name="Kim J.M."/>
            <person name="Choi D.G."/>
            <person name="Jeon C.O."/>
        </authorList>
    </citation>
    <scope>NUCLEOTIDE SEQUENCE [LARGE SCALE GENOMIC DNA]</scope>
    <source>
        <strain evidence="6 7">G1-22</strain>
    </source>
</reference>
<dbReference type="PANTHER" id="PTHR45566:SF1">
    <property type="entry name" value="HTH-TYPE TRANSCRIPTIONAL REGULATOR YHJB-RELATED"/>
    <property type="match status" value="1"/>
</dbReference>
<protein>
    <submittedName>
        <fullName evidence="6">Response regulator transcription factor</fullName>
    </submittedName>
</protein>
<dbReference type="PANTHER" id="PTHR45566">
    <property type="entry name" value="HTH-TYPE TRANSCRIPTIONAL REGULATOR YHJB-RELATED"/>
    <property type="match status" value="1"/>
</dbReference>
<dbReference type="CDD" id="cd06170">
    <property type="entry name" value="LuxR_C_like"/>
    <property type="match status" value="1"/>
</dbReference>
<comment type="caution">
    <text evidence="6">The sequence shown here is derived from an EMBL/GenBank/DDBJ whole genome shotgun (WGS) entry which is preliminary data.</text>
</comment>
<organism evidence="6 7">
    <name type="scientific">Psychrosphaera algicola</name>
    <dbReference type="NCBI Taxonomy" id="3023714"/>
    <lineage>
        <taxon>Bacteria</taxon>
        <taxon>Pseudomonadati</taxon>
        <taxon>Pseudomonadota</taxon>
        <taxon>Gammaproteobacteria</taxon>
        <taxon>Alteromonadales</taxon>
        <taxon>Pseudoalteromonadaceae</taxon>
        <taxon>Psychrosphaera</taxon>
    </lineage>
</organism>
<keyword evidence="2" id="KW-0238">DNA-binding</keyword>
<dbReference type="SUPFAM" id="SSF52172">
    <property type="entry name" value="CheY-like"/>
    <property type="match status" value="1"/>
</dbReference>
<evidence type="ECO:0000256" key="1">
    <source>
        <dbReference type="ARBA" id="ARBA00022553"/>
    </source>
</evidence>
<dbReference type="Pfam" id="PF00072">
    <property type="entry name" value="Response_reg"/>
    <property type="match status" value="1"/>
</dbReference>
<name>A0ABT5FGT5_9GAMM</name>
<keyword evidence="7" id="KW-1185">Reference proteome</keyword>
<accession>A0ABT5FGT5</accession>
<dbReference type="InterPro" id="IPR011006">
    <property type="entry name" value="CheY-like_superfamily"/>
</dbReference>
<feature type="modified residue" description="4-aspartylphosphate" evidence="3">
    <location>
        <position position="57"/>
    </location>
</feature>
<dbReference type="Pfam" id="PF00196">
    <property type="entry name" value="GerE"/>
    <property type="match status" value="1"/>
</dbReference>
<dbReference type="PROSITE" id="PS50110">
    <property type="entry name" value="RESPONSE_REGULATORY"/>
    <property type="match status" value="1"/>
</dbReference>
<dbReference type="PROSITE" id="PS00622">
    <property type="entry name" value="HTH_LUXR_1"/>
    <property type="match status" value="1"/>
</dbReference>
<feature type="domain" description="Response regulatory" evidence="5">
    <location>
        <begin position="5"/>
        <end position="122"/>
    </location>
</feature>
<dbReference type="CDD" id="cd17535">
    <property type="entry name" value="REC_NarL-like"/>
    <property type="match status" value="1"/>
</dbReference>
<proteinExistence type="predicted"/>
<evidence type="ECO:0000313" key="7">
    <source>
        <dbReference type="Proteomes" id="UP001528411"/>
    </source>
</evidence>
<sequence>MQPDKIIVADDHPLFRQALLETLRSKLTHTQWLEAENVNELNTLLAENTDADLLLLDLNILSAHGFNTLIHVRRHFPQIPVVVVSAYDDVDTISSAMEHGSSGFVPKSTPVETIFLAINEVFSGNIWTPPNFSAQTAQSGKSDIAERIASLTPQQYKILMMFAEGLLNKQIAYDLHVSEATIKAHATAIFKKLNVRNRTQAVITLNELDLSGTAFETELSASK</sequence>
<evidence type="ECO:0000259" key="4">
    <source>
        <dbReference type="PROSITE" id="PS50043"/>
    </source>
</evidence>
<dbReference type="InterPro" id="IPR000792">
    <property type="entry name" value="Tscrpt_reg_LuxR_C"/>
</dbReference>
<evidence type="ECO:0000313" key="6">
    <source>
        <dbReference type="EMBL" id="MDC2890120.1"/>
    </source>
</evidence>
<dbReference type="SMART" id="SM00421">
    <property type="entry name" value="HTH_LUXR"/>
    <property type="match status" value="1"/>
</dbReference>
<dbReference type="EMBL" id="JAQOMS010000002">
    <property type="protein sequence ID" value="MDC2890120.1"/>
    <property type="molecule type" value="Genomic_DNA"/>
</dbReference>
<dbReference type="InterPro" id="IPR058245">
    <property type="entry name" value="NreC/VraR/RcsB-like_REC"/>
</dbReference>
<dbReference type="Proteomes" id="UP001528411">
    <property type="component" value="Unassembled WGS sequence"/>
</dbReference>
<dbReference type="SUPFAM" id="SSF46894">
    <property type="entry name" value="C-terminal effector domain of the bipartite response regulators"/>
    <property type="match status" value="1"/>
</dbReference>
<dbReference type="InterPro" id="IPR051015">
    <property type="entry name" value="EvgA-like"/>
</dbReference>
<gene>
    <name evidence="6" type="ORF">PN838_16810</name>
</gene>
<dbReference type="Gene3D" id="3.40.50.2300">
    <property type="match status" value="1"/>
</dbReference>
<dbReference type="PROSITE" id="PS50043">
    <property type="entry name" value="HTH_LUXR_2"/>
    <property type="match status" value="1"/>
</dbReference>
<dbReference type="SMART" id="SM00448">
    <property type="entry name" value="REC"/>
    <property type="match status" value="1"/>
</dbReference>
<dbReference type="InterPro" id="IPR001789">
    <property type="entry name" value="Sig_transdc_resp-reg_receiver"/>
</dbReference>
<dbReference type="RefSeq" id="WP_272181406.1">
    <property type="nucleotide sequence ID" value="NZ_JAQOMS010000002.1"/>
</dbReference>
<evidence type="ECO:0000256" key="3">
    <source>
        <dbReference type="PROSITE-ProRule" id="PRU00169"/>
    </source>
</evidence>
<feature type="domain" description="HTH luxR-type" evidence="4">
    <location>
        <begin position="144"/>
        <end position="209"/>
    </location>
</feature>
<evidence type="ECO:0000256" key="2">
    <source>
        <dbReference type="ARBA" id="ARBA00023125"/>
    </source>
</evidence>
<keyword evidence="1 3" id="KW-0597">Phosphoprotein</keyword>
<dbReference type="PRINTS" id="PR00038">
    <property type="entry name" value="HTHLUXR"/>
</dbReference>
<dbReference type="InterPro" id="IPR016032">
    <property type="entry name" value="Sig_transdc_resp-reg_C-effctor"/>
</dbReference>
<evidence type="ECO:0000259" key="5">
    <source>
        <dbReference type="PROSITE" id="PS50110"/>
    </source>
</evidence>